<feature type="domain" description="RNase H type-1" evidence="1">
    <location>
        <begin position="170"/>
        <end position="301"/>
    </location>
</feature>
<dbReference type="InterPro" id="IPR036397">
    <property type="entry name" value="RNaseH_sf"/>
</dbReference>
<dbReference type="GO" id="GO:0003676">
    <property type="term" value="F:nucleic acid binding"/>
    <property type="evidence" value="ECO:0007669"/>
    <property type="project" value="InterPro"/>
</dbReference>
<dbReference type="PANTHER" id="PTHR46387">
    <property type="entry name" value="POLYNUCLEOTIDYL TRANSFERASE, RIBONUCLEASE H-LIKE SUPERFAMILY PROTEIN"/>
    <property type="match status" value="1"/>
</dbReference>
<dbReference type="Proteomes" id="UP001371456">
    <property type="component" value="Unassembled WGS sequence"/>
</dbReference>
<dbReference type="FunFam" id="3.30.420.10:FF:000076">
    <property type="entry name" value="RBR-type E3 ubiquitin transferase"/>
    <property type="match status" value="2"/>
</dbReference>
<dbReference type="AlphaFoldDB" id="A0AAN8U5Z3"/>
<organism evidence="2 3">
    <name type="scientific">Solanum bulbocastanum</name>
    <name type="common">Wild potato</name>
    <dbReference type="NCBI Taxonomy" id="147425"/>
    <lineage>
        <taxon>Eukaryota</taxon>
        <taxon>Viridiplantae</taxon>
        <taxon>Streptophyta</taxon>
        <taxon>Embryophyta</taxon>
        <taxon>Tracheophyta</taxon>
        <taxon>Spermatophyta</taxon>
        <taxon>Magnoliopsida</taxon>
        <taxon>eudicotyledons</taxon>
        <taxon>Gunneridae</taxon>
        <taxon>Pentapetalae</taxon>
        <taxon>asterids</taxon>
        <taxon>lamiids</taxon>
        <taxon>Solanales</taxon>
        <taxon>Solanaceae</taxon>
        <taxon>Solanoideae</taxon>
        <taxon>Solaneae</taxon>
        <taxon>Solanum</taxon>
    </lineage>
</organism>
<feature type="domain" description="RNase H type-1" evidence="1">
    <location>
        <begin position="488"/>
        <end position="619"/>
    </location>
</feature>
<dbReference type="PROSITE" id="PS50879">
    <property type="entry name" value="RNASE_H_1"/>
    <property type="match status" value="2"/>
</dbReference>
<dbReference type="EMBL" id="JBANQN010000002">
    <property type="protein sequence ID" value="KAK6798734.1"/>
    <property type="molecule type" value="Genomic_DNA"/>
</dbReference>
<keyword evidence="3" id="KW-1185">Reference proteome</keyword>
<dbReference type="CDD" id="cd09279">
    <property type="entry name" value="RNase_HI_like"/>
    <property type="match status" value="2"/>
</dbReference>
<name>A0AAN8U5Z3_SOLBU</name>
<comment type="caution">
    <text evidence="2">The sequence shown here is derived from an EMBL/GenBank/DDBJ whole genome shotgun (WGS) entry which is preliminary data.</text>
</comment>
<protein>
    <recommendedName>
        <fullName evidence="1">RNase H type-1 domain-containing protein</fullName>
    </recommendedName>
</protein>
<proteinExistence type="predicted"/>
<dbReference type="SUPFAM" id="SSF53098">
    <property type="entry name" value="Ribonuclease H-like"/>
    <property type="match status" value="2"/>
</dbReference>
<dbReference type="PANTHER" id="PTHR46387:SF40">
    <property type="entry name" value="POLYNUCLEOTIDYL TRANSFERASE, RIBONUCLEASE H-LIKE SUPERFAMILY PROTEIN"/>
    <property type="match status" value="1"/>
</dbReference>
<sequence>MKLERSASAIDRGKTPLKLPFFTFQPTTPFTSLFRSCWLQRDVIGVYKNLSDLQALLRTSIGEPAISVFKGYRLTKESEEYLASHGLKNAMYSMDFSDVRDDLFGTLIPCPFRQPGSSKDKIVGRTVQEKRMQMELVASPSFAAAGQQKLAKLDNFLEAPPISSYPSPYMQCSCILEFDGASKGNPGLAGAGAVLRAADGSMVFRLREGVGVATNNVAEYRGVILGLRYALEKGFKHIKVKGDSKLVCMQTQGIWKCKNQNMAELSKIVKELKDQFMSFQINHMDRESNTEADAQANLAVYLKNGEIQVEFSDPNQLTCLPGTKTKLKLLRPEMRCGQKNPILSPPVPTTPFILFLCSWWSNLQSQNLSDLQALLRSSVGEPAISVYKGYHLAKQSEEYLASHGLKNAMYSMDFSNVRDDLFGILIPCPFRQPGSSKDKIIEKNLQEKRMQMEVVASPSFSAASQQKHAKLDNCLEIPPISSYCPPYLQCSCILEFDGASKGNPGPAGAGAVLRAADGSMVFRLREGVGVATNNVAEYRGVILGLKYALEKGFKHVKVKGDSKLVCMQTQGIWKCKNQNMAELSKIVKELKDHFLSFQINHIHREFNTEADAQANLAVYLKNGEFQVECDKKTT</sequence>
<dbReference type="Gene3D" id="3.30.420.10">
    <property type="entry name" value="Ribonuclease H-like superfamily/Ribonuclease H"/>
    <property type="match status" value="2"/>
</dbReference>
<evidence type="ECO:0000313" key="2">
    <source>
        <dbReference type="EMBL" id="KAK6798734.1"/>
    </source>
</evidence>
<reference evidence="2 3" key="1">
    <citation type="submission" date="2024-02" db="EMBL/GenBank/DDBJ databases">
        <title>de novo genome assembly of Solanum bulbocastanum strain 11H21.</title>
        <authorList>
            <person name="Hosaka A.J."/>
        </authorList>
    </citation>
    <scope>NUCLEOTIDE SEQUENCE [LARGE SCALE GENOMIC DNA]</scope>
    <source>
        <tissue evidence="2">Young leaves</tissue>
    </source>
</reference>
<accession>A0AAN8U5Z3</accession>
<dbReference type="InterPro" id="IPR012337">
    <property type="entry name" value="RNaseH-like_sf"/>
</dbReference>
<dbReference type="GO" id="GO:0004523">
    <property type="term" value="F:RNA-DNA hybrid ribonuclease activity"/>
    <property type="evidence" value="ECO:0007669"/>
    <property type="project" value="InterPro"/>
</dbReference>
<evidence type="ECO:0000259" key="1">
    <source>
        <dbReference type="PROSITE" id="PS50879"/>
    </source>
</evidence>
<dbReference type="InterPro" id="IPR002156">
    <property type="entry name" value="RNaseH_domain"/>
</dbReference>
<dbReference type="Pfam" id="PF13456">
    <property type="entry name" value="RVT_3"/>
    <property type="match status" value="2"/>
</dbReference>
<evidence type="ECO:0000313" key="3">
    <source>
        <dbReference type="Proteomes" id="UP001371456"/>
    </source>
</evidence>
<gene>
    <name evidence="2" type="ORF">RDI58_006437</name>
</gene>